<dbReference type="STRING" id="457570.Nther_1909"/>
<evidence type="ECO:0000256" key="1">
    <source>
        <dbReference type="ARBA" id="ARBA00007047"/>
    </source>
</evidence>
<evidence type="ECO:0000313" key="3">
    <source>
        <dbReference type="EMBL" id="ACB85480.1"/>
    </source>
</evidence>
<keyword evidence="4" id="KW-1185">Reference proteome</keyword>
<protein>
    <submittedName>
        <fullName evidence="3">Butyryl-CoA:acetate CoA transferase</fullName>
        <ecNumber evidence="3">2.8.3.9</ecNumber>
    </submittedName>
</protein>
<dbReference type="EC" id="2.8.3.9" evidence="3"/>
<dbReference type="RefSeq" id="WP_012448343.1">
    <property type="nucleotide sequence ID" value="NC_010718.1"/>
</dbReference>
<name>B2A667_NATTJ</name>
<reference evidence="3 4" key="2">
    <citation type="journal article" date="2011" name="J. Bacteriol.">
        <title>Complete genome sequence of the anaerobic, halophilic alkalithermophile Natranaerobius thermophilus JW/NM-WN-LF.</title>
        <authorList>
            <person name="Zhao B."/>
            <person name="Mesbah N.M."/>
            <person name="Dalin E."/>
            <person name="Goodwin L."/>
            <person name="Nolan M."/>
            <person name="Pitluck S."/>
            <person name="Chertkov O."/>
            <person name="Brettin T.S."/>
            <person name="Han J."/>
            <person name="Larimer F.W."/>
            <person name="Land M.L."/>
            <person name="Hauser L."/>
            <person name="Kyrpides N."/>
            <person name="Wiegel J."/>
        </authorList>
    </citation>
    <scope>NUCLEOTIDE SEQUENCE [LARGE SCALE GENOMIC DNA]</scope>
    <source>
        <strain evidence="4">ATCC BAA-1301 / DSM 18059 / JW/NM-WN-LF</strain>
    </source>
</reference>
<dbReference type="SMART" id="SM00882">
    <property type="entry name" value="CoA_trans"/>
    <property type="match status" value="1"/>
</dbReference>
<dbReference type="Proteomes" id="UP000001683">
    <property type="component" value="Chromosome"/>
</dbReference>
<dbReference type="InterPro" id="IPR037171">
    <property type="entry name" value="NagB/RpiA_transferase-like"/>
</dbReference>
<dbReference type="HOGENOM" id="CLU_019942_4_1_9"/>
<evidence type="ECO:0000313" key="4">
    <source>
        <dbReference type="Proteomes" id="UP000001683"/>
    </source>
</evidence>
<dbReference type="KEGG" id="nth:Nther_1909"/>
<dbReference type="PANTHER" id="PTHR13707:SF57">
    <property type="entry name" value="SUCCINYL-COA:3-KETOACID COENZYME A TRANSFERASE SUBUNIT B-RELATED"/>
    <property type="match status" value="1"/>
</dbReference>
<dbReference type="SUPFAM" id="SSF100950">
    <property type="entry name" value="NagB/RpiA/CoA transferase-like"/>
    <property type="match status" value="1"/>
</dbReference>
<dbReference type="InParanoid" id="B2A667"/>
<dbReference type="AlphaFoldDB" id="B2A667"/>
<dbReference type="eggNOG" id="COG2057">
    <property type="taxonomic scope" value="Bacteria"/>
</dbReference>
<dbReference type="Gene3D" id="3.40.1080.10">
    <property type="entry name" value="Glutaconate Coenzyme A-transferase"/>
    <property type="match status" value="1"/>
</dbReference>
<comment type="similarity">
    <text evidence="1">Belongs to the 3-oxoacid CoA-transferase subunit B family.</text>
</comment>
<dbReference type="NCBIfam" id="TIGR02428">
    <property type="entry name" value="pcaJ_scoB_fam"/>
    <property type="match status" value="1"/>
</dbReference>
<evidence type="ECO:0000256" key="2">
    <source>
        <dbReference type="ARBA" id="ARBA00022679"/>
    </source>
</evidence>
<dbReference type="InterPro" id="IPR004165">
    <property type="entry name" value="CoA_trans_fam_I"/>
</dbReference>
<dbReference type="FunCoup" id="B2A667">
    <property type="interactions" value="44"/>
</dbReference>
<accession>B2A667</accession>
<dbReference type="PANTHER" id="PTHR13707">
    <property type="entry name" value="KETOACID-COENZYME A TRANSFERASE"/>
    <property type="match status" value="1"/>
</dbReference>
<dbReference type="Pfam" id="PF01144">
    <property type="entry name" value="CoA_trans"/>
    <property type="match status" value="1"/>
</dbReference>
<dbReference type="InterPro" id="IPR012791">
    <property type="entry name" value="3-oxoacid_CoA-transf_B"/>
</dbReference>
<dbReference type="GO" id="GO:0047371">
    <property type="term" value="F:butyrate-acetoacetate CoA-transferase activity"/>
    <property type="evidence" value="ECO:0007669"/>
    <property type="project" value="UniProtKB-EC"/>
</dbReference>
<reference evidence="3 4" key="1">
    <citation type="submission" date="2008-04" db="EMBL/GenBank/DDBJ databases">
        <title>Complete sequence of chromosome of Natranaerobius thermophilus JW/NM-WN-LF.</title>
        <authorList>
            <consortium name="US DOE Joint Genome Institute"/>
            <person name="Copeland A."/>
            <person name="Lucas S."/>
            <person name="Lapidus A."/>
            <person name="Glavina del Rio T."/>
            <person name="Dalin E."/>
            <person name="Tice H."/>
            <person name="Bruce D."/>
            <person name="Goodwin L."/>
            <person name="Pitluck S."/>
            <person name="Chertkov O."/>
            <person name="Brettin T."/>
            <person name="Detter J.C."/>
            <person name="Han C."/>
            <person name="Kuske C.R."/>
            <person name="Schmutz J."/>
            <person name="Larimer F."/>
            <person name="Land M."/>
            <person name="Hauser L."/>
            <person name="Kyrpides N."/>
            <person name="Lykidis A."/>
            <person name="Mesbah N.M."/>
            <person name="Wiegel J."/>
        </authorList>
    </citation>
    <scope>NUCLEOTIDE SEQUENCE [LARGE SCALE GENOMIC DNA]</scope>
    <source>
        <strain evidence="4">ATCC BAA-1301 / DSM 18059 / JW/NM-WN-LF</strain>
    </source>
</reference>
<dbReference type="EMBL" id="CP001034">
    <property type="protein sequence ID" value="ACB85480.1"/>
    <property type="molecule type" value="Genomic_DNA"/>
</dbReference>
<gene>
    <name evidence="3" type="ordered locus">Nther_1909</name>
</gene>
<sequence length="219" mass="23150">MDKKEKRNLIAKRIAQEIQPGEVVNLGIGMPTLVANFIEDGENILIQSENGVLGVGPAPEEGQEDPDLTNAGGQPVTIIPGGVGFDSAESFSIIRGGHLDSTVLGALEVDQEGNLANWMIPGKLVPGMGGAMDLVVGAKKVIIATEHVNKNGAPKILKKCTLPLTAEKEVDMIVTELCVIEITEEGAVLREVAEQSSIEEVQDKTEADLIIPDNVGVLK</sequence>
<keyword evidence="2 3" id="KW-0808">Transferase</keyword>
<proteinExistence type="inferred from homology"/>
<organism evidence="3 4">
    <name type="scientific">Natranaerobius thermophilus (strain ATCC BAA-1301 / DSM 18059 / JW/NM-WN-LF)</name>
    <dbReference type="NCBI Taxonomy" id="457570"/>
    <lineage>
        <taxon>Bacteria</taxon>
        <taxon>Bacillati</taxon>
        <taxon>Bacillota</taxon>
        <taxon>Clostridia</taxon>
        <taxon>Natranaerobiales</taxon>
        <taxon>Natranaerobiaceae</taxon>
        <taxon>Natranaerobius</taxon>
    </lineage>
</organism>